<evidence type="ECO:0000313" key="2">
    <source>
        <dbReference type="Proteomes" id="UP000677918"/>
    </source>
</evidence>
<keyword evidence="2" id="KW-1185">Reference proteome</keyword>
<accession>A0A8J4H974</accession>
<organism evidence="1 2">
    <name type="scientific">Xylanibacillus composti</name>
    <dbReference type="NCBI Taxonomy" id="1572762"/>
    <lineage>
        <taxon>Bacteria</taxon>
        <taxon>Bacillati</taxon>
        <taxon>Bacillota</taxon>
        <taxon>Bacilli</taxon>
        <taxon>Bacillales</taxon>
        <taxon>Paenibacillaceae</taxon>
        <taxon>Xylanibacillus</taxon>
    </lineage>
</organism>
<dbReference type="Proteomes" id="UP000677918">
    <property type="component" value="Unassembled WGS sequence"/>
</dbReference>
<reference evidence="1" key="1">
    <citation type="submission" date="2021-04" db="EMBL/GenBank/DDBJ databases">
        <title>Draft genome sequence of Xylanibacillus composti strain K13.</title>
        <authorList>
            <person name="Uke A."/>
            <person name="Chhe C."/>
            <person name="Baramee S."/>
            <person name="Kosugi A."/>
        </authorList>
    </citation>
    <scope>NUCLEOTIDE SEQUENCE</scope>
    <source>
        <strain evidence="1">K13</strain>
    </source>
</reference>
<name>A0A8J4H974_9BACL</name>
<dbReference type="AlphaFoldDB" id="A0A8J4H974"/>
<protein>
    <submittedName>
        <fullName evidence="1">Uncharacterized protein</fullName>
    </submittedName>
</protein>
<proteinExistence type="predicted"/>
<sequence length="46" mass="5268">MKRQFEIVSKMAVSTYNTAFMHRADALDRRRGFKEVIAATISFEGS</sequence>
<comment type="caution">
    <text evidence="1">The sequence shown here is derived from an EMBL/GenBank/DDBJ whole genome shotgun (WGS) entry which is preliminary data.</text>
</comment>
<gene>
    <name evidence="1" type="ORF">XYCOK13_43820</name>
</gene>
<dbReference type="EMBL" id="BOVK01000113">
    <property type="protein sequence ID" value="GIQ71558.1"/>
    <property type="molecule type" value="Genomic_DNA"/>
</dbReference>
<evidence type="ECO:0000313" key="1">
    <source>
        <dbReference type="EMBL" id="GIQ71558.1"/>
    </source>
</evidence>